<comment type="caution">
    <text evidence="1">The sequence shown here is derived from an EMBL/GenBank/DDBJ whole genome shotgun (WGS) entry which is preliminary data.</text>
</comment>
<keyword evidence="2" id="KW-1185">Reference proteome</keyword>
<proteinExistence type="predicted"/>
<sequence length="215" mass="23587">MRWRKGFSISKAANTNDLRSCLRGATAAAHDQLDRTMREVSGWSSEAEYRQFLSLQYAARAPIEGWLSEEAPDDLKPPPQCPLIARDLMALDAPVPKIPARVSASFSAPPADRAGIMGVAWVVAGSALGNRSILKELDHAGQSQWPSSFLGDPHMLSFWSRLKRQMREPASDADVETATQGAFTAFNHFTAHARETGVRASDLRTHERSCPMSVP</sequence>
<reference evidence="1 2" key="1">
    <citation type="submission" date="2021-04" db="EMBL/GenBank/DDBJ databases">
        <authorList>
            <person name="Pira H."/>
            <person name="Risdian C."/>
            <person name="Wink J."/>
        </authorList>
    </citation>
    <scope>NUCLEOTIDE SEQUENCE [LARGE SCALE GENOMIC DNA]</scope>
    <source>
        <strain evidence="1 2">WH131</strain>
    </source>
</reference>
<evidence type="ECO:0000313" key="1">
    <source>
        <dbReference type="EMBL" id="MBV7265098.1"/>
    </source>
</evidence>
<evidence type="ECO:0000313" key="2">
    <source>
        <dbReference type="Proteomes" id="UP000699975"/>
    </source>
</evidence>
<organism evidence="1 2">
    <name type="scientific">Erythrobacter ani</name>
    <dbReference type="NCBI Taxonomy" id="2827235"/>
    <lineage>
        <taxon>Bacteria</taxon>
        <taxon>Pseudomonadati</taxon>
        <taxon>Pseudomonadota</taxon>
        <taxon>Alphaproteobacteria</taxon>
        <taxon>Sphingomonadales</taxon>
        <taxon>Erythrobacteraceae</taxon>
        <taxon>Erythrobacter/Porphyrobacter group</taxon>
        <taxon>Erythrobacter</taxon>
    </lineage>
</organism>
<dbReference type="RefSeq" id="WP_218315598.1">
    <property type="nucleotide sequence ID" value="NZ_JAGSPB010000001.1"/>
</dbReference>
<gene>
    <name evidence="1" type="ORF">KCG45_02810</name>
</gene>
<dbReference type="Proteomes" id="UP000699975">
    <property type="component" value="Unassembled WGS sequence"/>
</dbReference>
<protein>
    <submittedName>
        <fullName evidence="1">Biliverdin-producing heme oxygenase</fullName>
    </submittedName>
</protein>
<name>A0ABS6SJB3_9SPHN</name>
<dbReference type="EMBL" id="JAGSPB010000001">
    <property type="protein sequence ID" value="MBV7265098.1"/>
    <property type="molecule type" value="Genomic_DNA"/>
</dbReference>
<accession>A0ABS6SJB3</accession>
<dbReference type="CDD" id="cd19166">
    <property type="entry name" value="HemeO-bac"/>
    <property type="match status" value="1"/>
</dbReference>